<feature type="non-terminal residue" evidence="1">
    <location>
        <position position="91"/>
    </location>
</feature>
<evidence type="ECO:0000313" key="1">
    <source>
        <dbReference type="EMBL" id="GAJ04123.1"/>
    </source>
</evidence>
<name>X1TFN5_9ZZZZ</name>
<reference evidence="1" key="1">
    <citation type="journal article" date="2014" name="Front. Microbiol.">
        <title>High frequency of phylogenetically diverse reductive dehalogenase-homologous genes in deep subseafloor sedimentary metagenomes.</title>
        <authorList>
            <person name="Kawai M."/>
            <person name="Futagami T."/>
            <person name="Toyoda A."/>
            <person name="Takaki Y."/>
            <person name="Nishi S."/>
            <person name="Hori S."/>
            <person name="Arai W."/>
            <person name="Tsubouchi T."/>
            <person name="Morono Y."/>
            <person name="Uchiyama I."/>
            <person name="Ito T."/>
            <person name="Fujiyama A."/>
            <person name="Inagaki F."/>
            <person name="Takami H."/>
        </authorList>
    </citation>
    <scope>NUCLEOTIDE SEQUENCE</scope>
    <source>
        <strain evidence="1">Expedition CK06-06</strain>
    </source>
</reference>
<dbReference type="EMBL" id="BARW01030254">
    <property type="protein sequence ID" value="GAJ04123.1"/>
    <property type="molecule type" value="Genomic_DNA"/>
</dbReference>
<accession>X1TFN5</accession>
<sequence>MDTIQNNKVIYRGSEWRKWDLHIHSPATYGGSYDEFVKNLSTSEAEVIGINDYCTIEGYEQVISKSSKTGDKILLPVIEFRMNNMVLDKND</sequence>
<dbReference type="AlphaFoldDB" id="X1TFN5"/>
<proteinExistence type="predicted"/>
<comment type="caution">
    <text evidence="1">The sequence shown here is derived from an EMBL/GenBank/DDBJ whole genome shotgun (WGS) entry which is preliminary data.</text>
</comment>
<organism evidence="1">
    <name type="scientific">marine sediment metagenome</name>
    <dbReference type="NCBI Taxonomy" id="412755"/>
    <lineage>
        <taxon>unclassified sequences</taxon>
        <taxon>metagenomes</taxon>
        <taxon>ecological metagenomes</taxon>
    </lineage>
</organism>
<evidence type="ECO:0008006" key="2">
    <source>
        <dbReference type="Google" id="ProtNLM"/>
    </source>
</evidence>
<protein>
    <recommendedName>
        <fullName evidence="2">PHP domain-containing protein</fullName>
    </recommendedName>
</protein>
<gene>
    <name evidence="1" type="ORF">S12H4_48411</name>
</gene>